<keyword evidence="4" id="KW-1185">Reference proteome</keyword>
<keyword evidence="2" id="KW-0472">Membrane</keyword>
<sequence>MIAGLVVGIILGVVAACILIAIMFRYFDLRRRRKTTQIFHVPPSAATRSLGSPHYSGPRTPLMAEAPPPIPVVPYTHQNFASEIPVPVIPEPEPTTPLSDMFSPYTNTTTPFSDLVNPVIRDAAARKPKVSENAQTVISRRATELNLESLPPSPVSPLSLAGSRPFSPLTISSGHDSICETPVVKTAVALNVSRESLHRTSMYEIDNSQSTHLQAPETAFIPYRPPQEARQPEYLPYRPPQD</sequence>
<evidence type="ECO:0000313" key="4">
    <source>
        <dbReference type="Proteomes" id="UP001305779"/>
    </source>
</evidence>
<comment type="caution">
    <text evidence="3">The sequence shown here is derived from an EMBL/GenBank/DDBJ whole genome shotgun (WGS) entry which is preliminary data.</text>
</comment>
<organism evidence="3 4">
    <name type="scientific">Zasmidium cellare</name>
    <name type="common">Wine cellar mold</name>
    <name type="synonym">Racodium cellare</name>
    <dbReference type="NCBI Taxonomy" id="395010"/>
    <lineage>
        <taxon>Eukaryota</taxon>
        <taxon>Fungi</taxon>
        <taxon>Dikarya</taxon>
        <taxon>Ascomycota</taxon>
        <taxon>Pezizomycotina</taxon>
        <taxon>Dothideomycetes</taxon>
        <taxon>Dothideomycetidae</taxon>
        <taxon>Mycosphaerellales</taxon>
        <taxon>Mycosphaerellaceae</taxon>
        <taxon>Zasmidium</taxon>
    </lineage>
</organism>
<accession>A0ABR0E572</accession>
<feature type="transmembrane region" description="Helical" evidence="2">
    <location>
        <begin position="6"/>
        <end position="27"/>
    </location>
</feature>
<evidence type="ECO:0000256" key="1">
    <source>
        <dbReference type="SAM" id="MobiDB-lite"/>
    </source>
</evidence>
<keyword evidence="2" id="KW-1133">Transmembrane helix</keyword>
<gene>
    <name evidence="3" type="ORF">PRZ48_012552</name>
</gene>
<proteinExistence type="predicted"/>
<dbReference type="EMBL" id="JAXOVC010000010">
    <property type="protein sequence ID" value="KAK4496572.1"/>
    <property type="molecule type" value="Genomic_DNA"/>
</dbReference>
<evidence type="ECO:0000256" key="2">
    <source>
        <dbReference type="SAM" id="Phobius"/>
    </source>
</evidence>
<dbReference type="Proteomes" id="UP001305779">
    <property type="component" value="Unassembled WGS sequence"/>
</dbReference>
<protein>
    <submittedName>
        <fullName evidence="3">Uncharacterized protein</fullName>
    </submittedName>
</protein>
<evidence type="ECO:0000313" key="3">
    <source>
        <dbReference type="EMBL" id="KAK4496572.1"/>
    </source>
</evidence>
<name>A0ABR0E572_ZASCE</name>
<feature type="region of interest" description="Disordered" evidence="1">
    <location>
        <begin position="222"/>
        <end position="242"/>
    </location>
</feature>
<reference evidence="3 4" key="1">
    <citation type="journal article" date="2023" name="G3 (Bethesda)">
        <title>A chromosome-level genome assembly of Zasmidium syzygii isolated from banana leaves.</title>
        <authorList>
            <person name="van Westerhoven A.C."/>
            <person name="Mehrabi R."/>
            <person name="Talebi R."/>
            <person name="Steentjes M.B.F."/>
            <person name="Corcolon B."/>
            <person name="Chong P.A."/>
            <person name="Kema G.H.J."/>
            <person name="Seidl M.F."/>
        </authorList>
    </citation>
    <scope>NUCLEOTIDE SEQUENCE [LARGE SCALE GENOMIC DNA]</scope>
    <source>
        <strain evidence="3 4">P124</strain>
    </source>
</reference>
<keyword evidence="2" id="KW-0812">Transmembrane</keyword>